<feature type="domain" description="Zn(2)-C6 fungal-type" evidence="3">
    <location>
        <begin position="12"/>
        <end position="41"/>
    </location>
</feature>
<evidence type="ECO:0000256" key="2">
    <source>
        <dbReference type="SAM" id="MobiDB-lite"/>
    </source>
</evidence>
<proteinExistence type="predicted"/>
<keyword evidence="5" id="KW-1185">Reference proteome</keyword>
<accession>A0A484G7H2</accession>
<dbReference type="SMART" id="SM00066">
    <property type="entry name" value="GAL4"/>
    <property type="match status" value="1"/>
</dbReference>
<reference evidence="5" key="2">
    <citation type="journal article" date="2019" name="Mol. Plant Microbe Interact.">
        <title>Genome sequence resources for four phytopathogenic fungi from the Colletotrichum orbiculare species complex.</title>
        <authorList>
            <person name="Gan P."/>
            <person name="Tsushima A."/>
            <person name="Narusaka M."/>
            <person name="Narusaka Y."/>
            <person name="Takano Y."/>
            <person name="Kubo Y."/>
            <person name="Shirasu K."/>
        </authorList>
    </citation>
    <scope>GENOME REANNOTATION</scope>
    <source>
        <strain evidence="5">104-T / ATCC 96160 / CBS 514.97 / LARS 414 / MAFF 240422</strain>
    </source>
</reference>
<dbReference type="InterPro" id="IPR053157">
    <property type="entry name" value="Sterol_Uptake_Regulator"/>
</dbReference>
<dbReference type="PROSITE" id="PS50048">
    <property type="entry name" value="ZN2_CY6_FUNGAL_2"/>
    <property type="match status" value="1"/>
</dbReference>
<sequence length="491" mass="53399">MPRLGYKKSRGGCARCKQRRVKCDENKPCGACVRHNTPCSLVEGSTTGEPVASHDGRSSGGNDNSMNWDSPRTRTPAVSRTPSVRRRSPRKGSGGSSSRNTTGSSMSLSPTDHSLTPPSLLDATLGLPPDFVGDRAAASSSSTCGPRRPSSMAASSPDPFPYFVKFSTGPVEAVHLSKWITDLELMHHWATATCLSMPRASDAGSIWQFEVPRLGLTYMFLMHQVLATSALHLGRLHPDQRESYALHASQHQNDAIAGMRESLAQLGPDNCHPLFAASSLLLICAYATFPYQRGGGPEAEPRAEPTVDDILDVFLLVRGMSEILDSSQATIQAGPFKSFFTEVFTPASTTLLDAVSRHLQTYQNTLDSGGADADVDVDPVSRDVVSREITTFLGWIEHAVGTTAFPELRVALTWPIGLTEEYMRLLRNRDPAALTVLAYYSVVVRSTEATTWFMQGWGINAARAIAGDLDPAWKDVVQWPMAFISDRTIQL</sequence>
<gene>
    <name evidence="4" type="ORF">Cob_v001353</name>
</gene>
<dbReference type="PANTHER" id="PTHR47784">
    <property type="entry name" value="STEROL UPTAKE CONTROL PROTEIN 2"/>
    <property type="match status" value="1"/>
</dbReference>
<dbReference type="OrthoDB" id="3546279at2759"/>
<reference evidence="5" key="1">
    <citation type="journal article" date="2013" name="New Phytol.">
        <title>Comparative genomic and transcriptomic analyses reveal the hemibiotrophic stage shift of Colletotrichum fungi.</title>
        <authorList>
            <person name="Gan P."/>
            <person name="Ikeda K."/>
            <person name="Irieda H."/>
            <person name="Narusaka M."/>
            <person name="O'Connell R.J."/>
            <person name="Narusaka Y."/>
            <person name="Takano Y."/>
            <person name="Kubo Y."/>
            <person name="Shirasu K."/>
        </authorList>
    </citation>
    <scope>NUCLEOTIDE SEQUENCE [LARGE SCALE GENOMIC DNA]</scope>
    <source>
        <strain evidence="5">104-T / ATCC 96160 / CBS 514.97 / LARS 414 / MAFF 240422</strain>
    </source>
</reference>
<dbReference type="PANTHER" id="PTHR47784:SF5">
    <property type="entry name" value="STEROL UPTAKE CONTROL PROTEIN 2"/>
    <property type="match status" value="1"/>
</dbReference>
<feature type="compositionally biased region" description="Polar residues" evidence="2">
    <location>
        <begin position="60"/>
        <end position="70"/>
    </location>
</feature>
<evidence type="ECO:0000313" key="4">
    <source>
        <dbReference type="EMBL" id="TDZ25860.1"/>
    </source>
</evidence>
<name>A0A484G7H2_COLOR</name>
<organism evidence="4 5">
    <name type="scientific">Colletotrichum orbiculare (strain 104-T / ATCC 96160 / CBS 514.97 / LARS 414 / MAFF 240422)</name>
    <name type="common">Cucumber anthracnose fungus</name>
    <name type="synonym">Colletotrichum lagenarium</name>
    <dbReference type="NCBI Taxonomy" id="1213857"/>
    <lineage>
        <taxon>Eukaryota</taxon>
        <taxon>Fungi</taxon>
        <taxon>Dikarya</taxon>
        <taxon>Ascomycota</taxon>
        <taxon>Pezizomycotina</taxon>
        <taxon>Sordariomycetes</taxon>
        <taxon>Hypocreomycetidae</taxon>
        <taxon>Glomerellales</taxon>
        <taxon>Glomerellaceae</taxon>
        <taxon>Colletotrichum</taxon>
        <taxon>Colletotrichum orbiculare species complex</taxon>
    </lineage>
</organism>
<dbReference type="GO" id="GO:0008270">
    <property type="term" value="F:zinc ion binding"/>
    <property type="evidence" value="ECO:0007669"/>
    <property type="project" value="InterPro"/>
</dbReference>
<dbReference type="SUPFAM" id="SSF57701">
    <property type="entry name" value="Zn2/Cys6 DNA-binding domain"/>
    <property type="match status" value="1"/>
</dbReference>
<keyword evidence="1" id="KW-0539">Nucleus</keyword>
<dbReference type="CDD" id="cd00067">
    <property type="entry name" value="GAL4"/>
    <property type="match status" value="1"/>
</dbReference>
<evidence type="ECO:0000313" key="5">
    <source>
        <dbReference type="Proteomes" id="UP000014480"/>
    </source>
</evidence>
<evidence type="ECO:0000259" key="3">
    <source>
        <dbReference type="PROSITE" id="PS50048"/>
    </source>
</evidence>
<dbReference type="InterPro" id="IPR036864">
    <property type="entry name" value="Zn2-C6_fun-type_DNA-bd_sf"/>
</dbReference>
<dbReference type="GO" id="GO:0001228">
    <property type="term" value="F:DNA-binding transcription activator activity, RNA polymerase II-specific"/>
    <property type="evidence" value="ECO:0007669"/>
    <property type="project" value="TreeGrafter"/>
</dbReference>
<dbReference type="Proteomes" id="UP000014480">
    <property type="component" value="Unassembled WGS sequence"/>
</dbReference>
<protein>
    <submittedName>
        <fullName evidence="4">Sterol uptake control protein 2</fullName>
    </submittedName>
</protein>
<dbReference type="PROSITE" id="PS00463">
    <property type="entry name" value="ZN2_CY6_FUNGAL_1"/>
    <property type="match status" value="1"/>
</dbReference>
<comment type="caution">
    <text evidence="4">The sequence shown here is derived from an EMBL/GenBank/DDBJ whole genome shotgun (WGS) entry which is preliminary data.</text>
</comment>
<feature type="region of interest" description="Disordered" evidence="2">
    <location>
        <begin position="41"/>
        <end position="154"/>
    </location>
</feature>
<evidence type="ECO:0000256" key="1">
    <source>
        <dbReference type="ARBA" id="ARBA00023242"/>
    </source>
</evidence>
<dbReference type="Pfam" id="PF00172">
    <property type="entry name" value="Zn_clus"/>
    <property type="match status" value="1"/>
</dbReference>
<dbReference type="AlphaFoldDB" id="A0A484G7H2"/>
<dbReference type="STRING" id="1213857.A0A484G7H2"/>
<feature type="compositionally biased region" description="Low complexity" evidence="2">
    <location>
        <begin position="96"/>
        <end position="109"/>
    </location>
</feature>
<dbReference type="EMBL" id="AMCV02000001">
    <property type="protein sequence ID" value="TDZ25860.1"/>
    <property type="molecule type" value="Genomic_DNA"/>
</dbReference>
<dbReference type="Gene3D" id="4.10.240.10">
    <property type="entry name" value="Zn(2)-C6 fungal-type DNA-binding domain"/>
    <property type="match status" value="1"/>
</dbReference>
<dbReference type="InterPro" id="IPR001138">
    <property type="entry name" value="Zn2Cys6_DnaBD"/>
</dbReference>